<evidence type="ECO:0000313" key="2">
    <source>
        <dbReference type="Proteomes" id="UP000766570"/>
    </source>
</evidence>
<dbReference type="EMBL" id="JAGIOE010000001">
    <property type="protein sequence ID" value="MBP2373309.1"/>
    <property type="molecule type" value="Genomic_DNA"/>
</dbReference>
<gene>
    <name evidence="1" type="ORF">JOF46_001221</name>
</gene>
<accession>A0ABS4WAS3</accession>
<organism evidence="1 2">
    <name type="scientific">Paeniglutamicibacter psychrophenolicus</name>
    <dbReference type="NCBI Taxonomy" id="257454"/>
    <lineage>
        <taxon>Bacteria</taxon>
        <taxon>Bacillati</taxon>
        <taxon>Actinomycetota</taxon>
        <taxon>Actinomycetes</taxon>
        <taxon>Micrococcales</taxon>
        <taxon>Micrococcaceae</taxon>
        <taxon>Paeniglutamicibacter</taxon>
    </lineage>
</organism>
<reference evidence="1 2" key="1">
    <citation type="submission" date="2021-03" db="EMBL/GenBank/DDBJ databases">
        <title>Sequencing the genomes of 1000 actinobacteria strains.</title>
        <authorList>
            <person name="Klenk H.-P."/>
        </authorList>
    </citation>
    <scope>NUCLEOTIDE SEQUENCE [LARGE SCALE GENOMIC DNA]</scope>
    <source>
        <strain evidence="1 2">DSM 15454</strain>
    </source>
</reference>
<comment type="caution">
    <text evidence="1">The sequence shown here is derived from an EMBL/GenBank/DDBJ whole genome shotgun (WGS) entry which is preliminary data.</text>
</comment>
<dbReference type="RefSeq" id="WP_209906509.1">
    <property type="nucleotide sequence ID" value="NZ_BAAAMI010000024.1"/>
</dbReference>
<name>A0ABS4WAS3_9MICC</name>
<evidence type="ECO:0000313" key="1">
    <source>
        <dbReference type="EMBL" id="MBP2373309.1"/>
    </source>
</evidence>
<evidence type="ECO:0008006" key="3">
    <source>
        <dbReference type="Google" id="ProtNLM"/>
    </source>
</evidence>
<keyword evidence="2" id="KW-1185">Reference proteome</keyword>
<dbReference type="Proteomes" id="UP000766570">
    <property type="component" value="Unassembled WGS sequence"/>
</dbReference>
<proteinExistence type="predicted"/>
<protein>
    <recommendedName>
        <fullName evidence="3">DUF4262 domain-containing protein</fullName>
    </recommendedName>
</protein>
<sequence length="147" mass="16483">MLYGPAADPESLALLQPFRDQIEREEYCIVNDADSEHRQEVCYSVGLTQRGLPELIAGMEDFTEFPQGTPSLMHHLVRTLLARGGNYGEGDIFEFHGQWVRLVPETLYKAQCNVNLGLYGEKFSLLQVAPCAPNPTERKGTQPICLN</sequence>